<dbReference type="InterPro" id="IPR000742">
    <property type="entry name" value="EGF"/>
</dbReference>
<dbReference type="PANTHER" id="PTHR46513">
    <property type="entry name" value="VITELLOGENIN RECEPTOR-LIKE PROTEIN-RELATED-RELATED"/>
    <property type="match status" value="1"/>
</dbReference>
<evidence type="ECO:0000256" key="7">
    <source>
        <dbReference type="SAM" id="Phobius"/>
    </source>
</evidence>
<gene>
    <name evidence="9" type="ORF">SPHA_353</name>
</gene>
<dbReference type="PROSITE" id="PS01186">
    <property type="entry name" value="EGF_2"/>
    <property type="match status" value="1"/>
</dbReference>
<keyword evidence="2" id="KW-0732">Signal</keyword>
<evidence type="ECO:0000256" key="3">
    <source>
        <dbReference type="ARBA" id="ARBA00022737"/>
    </source>
</evidence>
<feature type="transmembrane region" description="Helical" evidence="7">
    <location>
        <begin position="678"/>
        <end position="699"/>
    </location>
</feature>
<organism evidence="9 10">
    <name type="scientific">Acanthosepion pharaonis</name>
    <name type="common">Pharaoh cuttlefish</name>
    <name type="synonym">Sepia pharaonis</name>
    <dbReference type="NCBI Taxonomy" id="158019"/>
    <lineage>
        <taxon>Eukaryota</taxon>
        <taxon>Metazoa</taxon>
        <taxon>Spiralia</taxon>
        <taxon>Lophotrochozoa</taxon>
        <taxon>Mollusca</taxon>
        <taxon>Cephalopoda</taxon>
        <taxon>Coleoidea</taxon>
        <taxon>Decapodiformes</taxon>
        <taxon>Sepiida</taxon>
        <taxon>Sepiina</taxon>
        <taxon>Sepiidae</taxon>
        <taxon>Acanthosepion</taxon>
    </lineage>
</organism>
<dbReference type="Gene3D" id="2.10.25.10">
    <property type="entry name" value="Laminin"/>
    <property type="match status" value="1"/>
</dbReference>
<evidence type="ECO:0000256" key="5">
    <source>
        <dbReference type="ARBA" id="ARBA00023180"/>
    </source>
</evidence>
<dbReference type="EMBL" id="CAHIKZ030000005">
    <property type="protein sequence ID" value="CAE1139191.1"/>
    <property type="molecule type" value="Genomic_DNA"/>
</dbReference>
<dbReference type="OrthoDB" id="9990982at2759"/>
<feature type="repeat" description="LDL-receptor class B" evidence="6">
    <location>
        <begin position="150"/>
        <end position="192"/>
    </location>
</feature>
<feature type="domain" description="EGF-like" evidence="8">
    <location>
        <begin position="33"/>
        <end position="48"/>
    </location>
</feature>
<keyword evidence="5" id="KW-0325">Glycoprotein</keyword>
<keyword evidence="4" id="KW-1015">Disulfide bond</keyword>
<evidence type="ECO:0000256" key="2">
    <source>
        <dbReference type="ARBA" id="ARBA00022729"/>
    </source>
</evidence>
<evidence type="ECO:0000256" key="4">
    <source>
        <dbReference type="ARBA" id="ARBA00023157"/>
    </source>
</evidence>
<sequence>MFDKSTQPGNSDMCEALQCEHFCIHDPIKGPACHCSEGYKLNDDHKNCTEYSQFRQPYHVYSIHEGICHFPANLADMNINNVTLNNQCFLLDSKGYLALGMHAKSDTLYFSTNNTDKWINRVRMEYDAPLENIVGGVGIVQGIALDWVSSNLYWTDSLHKTINVAREDGMYQQVLIDEALENPLGIAVHPGRSILIWTDSGNHPKVEWAYLDGSGRTLITNNSLGHPSHVFVDFKKDMLYWADTLLGVVSSYDFDQKTIKIVFPKPSHAKESIFGISIFQDYLLWTDFSTERNGIHVARLDTMTKVRDILHPDVGMAYDLLTFDSQNQPDFETPCPAETCNICVFPERTAPFGANAVLISIPTRKVHALDIEDHFRPFAVDYDPLREMIYWTDVAHKSIKKAKFHEKQETLVKKLTEDSIADGLAVDSVNQLLFYSDAGQKIIGVMTLTDHSFHKTLISTDLEKVRSVIASTLEKGLQAWPNGLAIDVKAKRIYWVDARSNKIASMTTEGKNYRLLYNEADAHYFGIALSGDYLYLTDWSRNSLVRLPKNGGKLENFWDGTSKFVRLNGIHAYNSSEIVYDISPCSSVSCSHFCLPSPLYERICACPDHLMLSDDLQNCITKTADVTSVTFSSSVKITNQNFETTNETTPTSALFRTHTISTARSLASVGSISSSATVAAICIVSFLLLGGAIIGAFILKKRHIESNPHQILNNEQKENVDAIYRISCAETSNEAVDIRMETPLFGNYGTNIAETDDINDS</sequence>
<dbReference type="SUPFAM" id="SSF63825">
    <property type="entry name" value="YWTD domain"/>
    <property type="match status" value="2"/>
</dbReference>
<evidence type="ECO:0000313" key="9">
    <source>
        <dbReference type="EMBL" id="CAE1139191.1"/>
    </source>
</evidence>
<dbReference type="PROSITE" id="PS51120">
    <property type="entry name" value="LDLRB"/>
    <property type="match status" value="3"/>
</dbReference>
<dbReference type="InterPro" id="IPR011042">
    <property type="entry name" value="6-blade_b-propeller_TolB-like"/>
</dbReference>
<keyword evidence="1" id="KW-0245">EGF-like domain</keyword>
<dbReference type="Proteomes" id="UP000597762">
    <property type="component" value="Unassembled WGS sequence"/>
</dbReference>
<reference evidence="9" key="1">
    <citation type="submission" date="2021-01" db="EMBL/GenBank/DDBJ databases">
        <authorList>
            <person name="Li R."/>
            <person name="Bekaert M."/>
        </authorList>
    </citation>
    <scope>NUCLEOTIDE SEQUENCE</scope>
    <source>
        <strain evidence="9">Farmed</strain>
    </source>
</reference>
<dbReference type="AlphaFoldDB" id="A0A812ALH9"/>
<evidence type="ECO:0000256" key="6">
    <source>
        <dbReference type="PROSITE-ProRule" id="PRU00461"/>
    </source>
</evidence>
<feature type="repeat" description="LDL-receptor class B" evidence="6">
    <location>
        <begin position="491"/>
        <end position="533"/>
    </location>
</feature>
<evidence type="ECO:0000256" key="1">
    <source>
        <dbReference type="ARBA" id="ARBA00022536"/>
    </source>
</evidence>
<keyword evidence="3" id="KW-0677">Repeat</keyword>
<keyword evidence="10" id="KW-1185">Reference proteome</keyword>
<keyword evidence="7" id="KW-0812">Transmembrane</keyword>
<dbReference type="SMART" id="SM00181">
    <property type="entry name" value="EGF"/>
    <property type="match status" value="2"/>
</dbReference>
<feature type="repeat" description="LDL-receptor class B" evidence="6">
    <location>
        <begin position="193"/>
        <end position="236"/>
    </location>
</feature>
<evidence type="ECO:0000313" key="10">
    <source>
        <dbReference type="Proteomes" id="UP000597762"/>
    </source>
</evidence>
<comment type="caution">
    <text evidence="9">The sequence shown here is derived from an EMBL/GenBank/DDBJ whole genome shotgun (WGS) entry which is preliminary data.</text>
</comment>
<proteinExistence type="predicted"/>
<keyword evidence="7" id="KW-1133">Transmembrane helix</keyword>
<evidence type="ECO:0000259" key="8">
    <source>
        <dbReference type="PROSITE" id="PS01186"/>
    </source>
</evidence>
<keyword evidence="7" id="KW-0472">Membrane</keyword>
<dbReference type="FunFam" id="2.120.10.30:FF:000241">
    <property type="entry name" value="Low-density lipoprotein receptor-related protein 6"/>
    <property type="match status" value="1"/>
</dbReference>
<dbReference type="SMART" id="SM00135">
    <property type="entry name" value="LY"/>
    <property type="match status" value="7"/>
</dbReference>
<dbReference type="PANTHER" id="PTHR46513:SF13">
    <property type="entry name" value="EGF-LIKE DOMAIN-CONTAINING PROTEIN"/>
    <property type="match status" value="1"/>
</dbReference>
<dbReference type="Gene3D" id="2.120.10.30">
    <property type="entry name" value="TolB, C-terminal domain"/>
    <property type="match status" value="3"/>
</dbReference>
<dbReference type="Pfam" id="PF00058">
    <property type="entry name" value="Ldl_recept_b"/>
    <property type="match status" value="1"/>
</dbReference>
<name>A0A812ALH9_ACAPH</name>
<dbReference type="InterPro" id="IPR050778">
    <property type="entry name" value="Cueball_EGF_LRP_Nidogen"/>
</dbReference>
<dbReference type="InterPro" id="IPR000033">
    <property type="entry name" value="LDLR_classB_rpt"/>
</dbReference>
<protein>
    <submittedName>
        <fullName evidence="9">LRP4</fullName>
    </submittedName>
</protein>
<accession>A0A812ALH9</accession>